<organism evidence="1 2">
    <name type="scientific">Vermiconidia calcicola</name>
    <dbReference type="NCBI Taxonomy" id="1690605"/>
    <lineage>
        <taxon>Eukaryota</taxon>
        <taxon>Fungi</taxon>
        <taxon>Dikarya</taxon>
        <taxon>Ascomycota</taxon>
        <taxon>Pezizomycotina</taxon>
        <taxon>Dothideomycetes</taxon>
        <taxon>Dothideomycetidae</taxon>
        <taxon>Mycosphaerellales</taxon>
        <taxon>Extremaceae</taxon>
        <taxon>Vermiconidia</taxon>
    </lineage>
</organism>
<keyword evidence="2" id="KW-1185">Reference proteome</keyword>
<name>A0ACC3MBC9_9PEZI</name>
<proteinExistence type="predicted"/>
<dbReference type="EMBL" id="JAUTXU010000558">
    <property type="protein sequence ID" value="KAK3678641.1"/>
    <property type="molecule type" value="Genomic_DNA"/>
</dbReference>
<reference evidence="1" key="1">
    <citation type="submission" date="2023-07" db="EMBL/GenBank/DDBJ databases">
        <title>Black Yeasts Isolated from many extreme environments.</title>
        <authorList>
            <person name="Coleine C."/>
            <person name="Stajich J.E."/>
            <person name="Selbmann L."/>
        </authorList>
    </citation>
    <scope>NUCLEOTIDE SEQUENCE</scope>
    <source>
        <strain evidence="1">CCFEE 5714</strain>
    </source>
</reference>
<comment type="caution">
    <text evidence="1">The sequence shown here is derived from an EMBL/GenBank/DDBJ whole genome shotgun (WGS) entry which is preliminary data.</text>
</comment>
<evidence type="ECO:0000313" key="2">
    <source>
        <dbReference type="Proteomes" id="UP001281147"/>
    </source>
</evidence>
<dbReference type="Proteomes" id="UP001281147">
    <property type="component" value="Unassembled WGS sequence"/>
</dbReference>
<evidence type="ECO:0000313" key="1">
    <source>
        <dbReference type="EMBL" id="KAK3678641.1"/>
    </source>
</evidence>
<protein>
    <submittedName>
        <fullName evidence="1">Uncharacterized protein</fullName>
    </submittedName>
</protein>
<gene>
    <name evidence="1" type="ORF">LTR37_021482</name>
</gene>
<accession>A0ACC3MBC9</accession>
<sequence>MTVEDAAIDGNVSEEDVQKIRAIPPSFPEEVGMSKKYTLRKQNKKRKTGDMTVEDAAIDGNSTAAFNKGFEVLSNKALEDACRHFLVSAHKSPLTLPQAGSGASTGAITLRHKARKSYVDDDDDEPLPGGKIDEWIAPGDFEAFLSSALLRSAFLLL</sequence>